<dbReference type="InterPro" id="IPR001460">
    <property type="entry name" value="PCN-bd_Tpept"/>
</dbReference>
<dbReference type="GO" id="GO:0008658">
    <property type="term" value="F:penicillin binding"/>
    <property type="evidence" value="ECO:0007669"/>
    <property type="project" value="InterPro"/>
</dbReference>
<accession>A0A0F9CHW2</accession>
<dbReference type="SUPFAM" id="SSF56601">
    <property type="entry name" value="beta-lactamase/transpeptidase-like"/>
    <property type="match status" value="1"/>
</dbReference>
<name>A0A0F9CHW2_9ZZZZ</name>
<dbReference type="GO" id="GO:0005886">
    <property type="term" value="C:plasma membrane"/>
    <property type="evidence" value="ECO:0007669"/>
    <property type="project" value="TreeGrafter"/>
</dbReference>
<protein>
    <recommendedName>
        <fullName evidence="1">Penicillin-binding protein transpeptidase domain-containing protein</fullName>
    </recommendedName>
</protein>
<dbReference type="PANTHER" id="PTHR30627">
    <property type="entry name" value="PEPTIDOGLYCAN D,D-TRANSPEPTIDASE"/>
    <property type="match status" value="1"/>
</dbReference>
<dbReference type="InterPro" id="IPR050515">
    <property type="entry name" value="Beta-lactam/transpept"/>
</dbReference>
<dbReference type="EMBL" id="LAZR01033218">
    <property type="protein sequence ID" value="KKL48719.1"/>
    <property type="molecule type" value="Genomic_DNA"/>
</dbReference>
<sequence>SAHFEAVADGMEGVVNEAGGTAWRARVSHFTICGKTGTAENPQGEDHSIFIAFAPKYEPKIAIAVYVEHGGFGNIWASPIAGLMAEKYLYDSISRPWMEEYVLKGERLDLE</sequence>
<dbReference type="GO" id="GO:0071972">
    <property type="term" value="F:peptidoglycan L,D-transpeptidase activity"/>
    <property type="evidence" value="ECO:0007669"/>
    <property type="project" value="TreeGrafter"/>
</dbReference>
<reference evidence="2" key="1">
    <citation type="journal article" date="2015" name="Nature">
        <title>Complex archaea that bridge the gap between prokaryotes and eukaryotes.</title>
        <authorList>
            <person name="Spang A."/>
            <person name="Saw J.H."/>
            <person name="Jorgensen S.L."/>
            <person name="Zaremba-Niedzwiedzka K."/>
            <person name="Martijn J."/>
            <person name="Lind A.E."/>
            <person name="van Eijk R."/>
            <person name="Schleper C."/>
            <person name="Guy L."/>
            <person name="Ettema T.J."/>
        </authorList>
    </citation>
    <scope>NUCLEOTIDE SEQUENCE</scope>
</reference>
<dbReference type="InterPro" id="IPR012338">
    <property type="entry name" value="Beta-lactam/transpept-like"/>
</dbReference>
<dbReference type="Pfam" id="PF00905">
    <property type="entry name" value="Transpeptidase"/>
    <property type="match status" value="1"/>
</dbReference>
<organism evidence="2">
    <name type="scientific">marine sediment metagenome</name>
    <dbReference type="NCBI Taxonomy" id="412755"/>
    <lineage>
        <taxon>unclassified sequences</taxon>
        <taxon>metagenomes</taxon>
        <taxon>ecological metagenomes</taxon>
    </lineage>
</organism>
<dbReference type="PANTHER" id="PTHR30627:SF2">
    <property type="entry name" value="PEPTIDOGLYCAN D,D-TRANSPEPTIDASE MRDA"/>
    <property type="match status" value="1"/>
</dbReference>
<evidence type="ECO:0000313" key="2">
    <source>
        <dbReference type="EMBL" id="KKL48719.1"/>
    </source>
</evidence>
<dbReference type="GO" id="GO:0071555">
    <property type="term" value="P:cell wall organization"/>
    <property type="evidence" value="ECO:0007669"/>
    <property type="project" value="TreeGrafter"/>
</dbReference>
<evidence type="ECO:0000259" key="1">
    <source>
        <dbReference type="Pfam" id="PF00905"/>
    </source>
</evidence>
<feature type="non-terminal residue" evidence="2">
    <location>
        <position position="1"/>
    </location>
</feature>
<gene>
    <name evidence="2" type="ORF">LCGC14_2322690</name>
</gene>
<dbReference type="Gene3D" id="3.40.710.10">
    <property type="entry name" value="DD-peptidase/beta-lactamase superfamily"/>
    <property type="match status" value="1"/>
</dbReference>
<dbReference type="AlphaFoldDB" id="A0A0F9CHW2"/>
<comment type="caution">
    <text evidence="2">The sequence shown here is derived from an EMBL/GenBank/DDBJ whole genome shotgun (WGS) entry which is preliminary data.</text>
</comment>
<proteinExistence type="predicted"/>
<feature type="domain" description="Penicillin-binding protein transpeptidase" evidence="1">
    <location>
        <begin position="3"/>
        <end position="80"/>
    </location>
</feature>